<proteinExistence type="predicted"/>
<gene>
    <name evidence="1" type="ORF">C7S18_08275</name>
</gene>
<dbReference type="OrthoDB" id="434800at2"/>
<dbReference type="KEGG" id="xba:C7S18_08275"/>
<dbReference type="AlphaFoldDB" id="A0A2P1PQR7"/>
<evidence type="ECO:0000313" key="1">
    <source>
        <dbReference type="EMBL" id="AVP97190.1"/>
    </source>
</evidence>
<keyword evidence="2" id="KW-1185">Reference proteome</keyword>
<protein>
    <submittedName>
        <fullName evidence="1">Uncharacterized protein</fullName>
    </submittedName>
</protein>
<name>A0A2P1PQR7_9GAMM</name>
<reference evidence="1 2" key="2">
    <citation type="submission" date="2018-03" db="EMBL/GenBank/DDBJ databases">
        <authorList>
            <person name="Keele B.F."/>
        </authorList>
    </citation>
    <scope>NUCLEOTIDE SEQUENCE [LARGE SCALE GENOMIC DNA]</scope>
    <source>
        <strain evidence="1 2">D13</strain>
    </source>
</reference>
<organism evidence="1 2">
    <name type="scientific">Ahniella affigens</name>
    <dbReference type="NCBI Taxonomy" id="2021234"/>
    <lineage>
        <taxon>Bacteria</taxon>
        <taxon>Pseudomonadati</taxon>
        <taxon>Pseudomonadota</taxon>
        <taxon>Gammaproteobacteria</taxon>
        <taxon>Lysobacterales</taxon>
        <taxon>Rhodanobacteraceae</taxon>
        <taxon>Ahniella</taxon>
    </lineage>
</organism>
<accession>A0A2P1PQR7</accession>
<dbReference type="RefSeq" id="WP_106891114.1">
    <property type="nucleotide sequence ID" value="NZ_CP027860.1"/>
</dbReference>
<evidence type="ECO:0000313" key="2">
    <source>
        <dbReference type="Proteomes" id="UP000241074"/>
    </source>
</evidence>
<dbReference type="Proteomes" id="UP000241074">
    <property type="component" value="Chromosome"/>
</dbReference>
<reference evidence="1 2" key="1">
    <citation type="submission" date="2018-03" db="EMBL/GenBank/DDBJ databases">
        <title>Ahniella affigens gen. nov., sp. nov., a gammaproteobacterium isolated from sandy soil near a stream.</title>
        <authorList>
            <person name="Ko Y."/>
            <person name="Kim J.-H."/>
        </authorList>
    </citation>
    <scope>NUCLEOTIDE SEQUENCE [LARGE SCALE GENOMIC DNA]</scope>
    <source>
        <strain evidence="1 2">D13</strain>
    </source>
</reference>
<sequence>MNRTFKFETLGEYATHEPLKTDWVAPGGAYRIDWTKGYRLEVLALGRRNIFPRLEHALSTDRVLLGKPVMVVGEEGAGLTSFFAFHDKRLEFRSHDFTTNSSSSLTDLLRGSGDVGIDSSPPEGRPRDELCPVLFAHLERLSASGEIVAQIRSLSEGFSDQTPLDRGLYFTGRDERVFDSGVYSEFSNISSVTRLPRLNHEEITKLLARHLGGPEALPEPYRAGAMTVLRWTGGQPLLIQSLLSAIETIEDLHQPKLMRRLRDNPPPVVLNWQRRLAQMLEDSSGKPYATELSNAVRDLLKGQSYPIDVEESDLWAPMCLRPLCLAGWLSPGLSEDGNSRIWRLSDLHQFWAQPVVRHPKAFLIRSSSQ</sequence>
<dbReference type="EMBL" id="CP027860">
    <property type="protein sequence ID" value="AVP97190.1"/>
    <property type="molecule type" value="Genomic_DNA"/>
</dbReference>